<sequence length="263" mass="27631">MSTRHQEGAKTMSDTEMLDAAATAGAAMEQAVAVFMLHPETLGESVAAGYQNPLAGYVAGRGGVLGEVTGATISAVFAVFEPNALSAMWEEGIAVRGAAAAAQLYSDQTAGFARKYLSGAQGLDRIAALGEKIIATTPIAGLPLFAGWRAMPLADDAPARALQVMFVLRELRAGVHFNALTISGITPVEAHMLNKGPQYTMMFGWPEPFADGAEKKDRFVQVEETTNRRMAEIFAGSLDPAEAEELARLSTDALASLQASVPG</sequence>
<comment type="caution">
    <text evidence="1">The sequence shown here is derived from an EMBL/GenBank/DDBJ whole genome shotgun (WGS) entry which is preliminary data.</text>
</comment>
<gene>
    <name evidence="1" type="ORF">A5707_05215</name>
</gene>
<name>A0A1A2YYA9_9MYCO</name>
<accession>A0A1A2YYA9</accession>
<proteinExistence type="predicted"/>
<dbReference type="Proteomes" id="UP000093592">
    <property type="component" value="Unassembled WGS sequence"/>
</dbReference>
<dbReference type="AlphaFoldDB" id="A0A1A2YYA9"/>
<reference evidence="2" key="1">
    <citation type="submission" date="2016-06" db="EMBL/GenBank/DDBJ databases">
        <authorList>
            <person name="Sutton G."/>
            <person name="Brinkac L."/>
            <person name="Sanka R."/>
            <person name="Adams M."/>
            <person name="Lau E."/>
            <person name="Sam S."/>
            <person name="Sreng N."/>
            <person name="Him V."/>
            <person name="Kerleguer A."/>
            <person name="Cheng S."/>
        </authorList>
    </citation>
    <scope>NUCLEOTIDE SEQUENCE [LARGE SCALE GENOMIC DNA]</scope>
    <source>
        <strain evidence="2">E861</strain>
    </source>
</reference>
<protein>
    <submittedName>
        <fullName evidence="1">EvbL</fullName>
    </submittedName>
</protein>
<organism evidence="1 2">
    <name type="scientific">Mycobacterium kyorinense</name>
    <dbReference type="NCBI Taxonomy" id="487514"/>
    <lineage>
        <taxon>Bacteria</taxon>
        <taxon>Bacillati</taxon>
        <taxon>Actinomycetota</taxon>
        <taxon>Actinomycetes</taxon>
        <taxon>Mycobacteriales</taxon>
        <taxon>Mycobacteriaceae</taxon>
        <taxon>Mycobacterium</taxon>
    </lineage>
</organism>
<evidence type="ECO:0000313" key="1">
    <source>
        <dbReference type="EMBL" id="OBI43269.1"/>
    </source>
</evidence>
<dbReference type="NCBIfam" id="NF047719">
    <property type="entry name" value="SCO6745_fam_HTH"/>
    <property type="match status" value="1"/>
</dbReference>
<evidence type="ECO:0000313" key="2">
    <source>
        <dbReference type="Proteomes" id="UP000093592"/>
    </source>
</evidence>
<dbReference type="EMBL" id="LZKJ01000150">
    <property type="protein sequence ID" value="OBI43269.1"/>
    <property type="molecule type" value="Genomic_DNA"/>
</dbReference>
<dbReference type="Pfam" id="PF21863">
    <property type="entry name" value="HTH_67"/>
    <property type="match status" value="1"/>
</dbReference>
<dbReference type="InterPro" id="IPR054058">
    <property type="entry name" value="HTH_67"/>
</dbReference>